<evidence type="ECO:0000313" key="10">
    <source>
        <dbReference type="Proteomes" id="UP001596071"/>
    </source>
</evidence>
<keyword evidence="4" id="KW-0309">Germination</keyword>
<feature type="transmembrane region" description="Helical" evidence="8">
    <location>
        <begin position="140"/>
        <end position="160"/>
    </location>
</feature>
<evidence type="ECO:0000256" key="5">
    <source>
        <dbReference type="ARBA" id="ARBA00022692"/>
    </source>
</evidence>
<organism evidence="9 10">
    <name type="scientific">Sporosarcina koreensis</name>
    <dbReference type="NCBI Taxonomy" id="334735"/>
    <lineage>
        <taxon>Bacteria</taxon>
        <taxon>Bacillati</taxon>
        <taxon>Bacillota</taxon>
        <taxon>Bacilli</taxon>
        <taxon>Bacillales</taxon>
        <taxon>Caryophanaceae</taxon>
        <taxon>Sporosarcina</taxon>
    </lineage>
</organism>
<evidence type="ECO:0000256" key="1">
    <source>
        <dbReference type="ARBA" id="ARBA00004141"/>
    </source>
</evidence>
<dbReference type="PANTHER" id="PTHR34975:SF2">
    <property type="entry name" value="SPORE GERMINATION PROTEIN A2"/>
    <property type="match status" value="1"/>
</dbReference>
<evidence type="ECO:0000256" key="8">
    <source>
        <dbReference type="SAM" id="Phobius"/>
    </source>
</evidence>
<feature type="transmembrane region" description="Helical" evidence="8">
    <location>
        <begin position="110"/>
        <end position="128"/>
    </location>
</feature>
<keyword evidence="10" id="KW-1185">Reference proteome</keyword>
<name>A0ABW0TZQ5_9BACL</name>
<dbReference type="EMBL" id="JBHSNP010000025">
    <property type="protein sequence ID" value="MFC5603856.1"/>
    <property type="molecule type" value="Genomic_DNA"/>
</dbReference>
<comment type="similarity">
    <text evidence="2">Belongs to the amino acid-polyamine-organocation (APC) superfamily. Spore germination protein (SGP) (TC 2.A.3.9) family.</text>
</comment>
<sequence>MSRFLFYLIIINMLTNMVSITPRILISGSKSGAILSMILALIFGITLTYILVMLFRRFPGQGLPEILNAYAPKWVATPVLLFLGLAWYVAGLYTLIIYTFIILRFLTPDMSIYIVVLTFAFIVTYGVLMATKNILYMSEIVFVLVVPFIIFIQIKGYASADLNWDYVRVALMEINHLPDYGAFSSSLFIVVGTANLAIFNRFFMNLKKPTGKGIALLTFICAYVLATTYFLPIGFGGFDSLKNDLYPWIMTSDSIRMKYGIIERVVFLFIGAFLALGVVSMIMHWHVSSQLLSAVIQFKRLKWKSINLTTPLIIVIFWVVAMIVTKTITTEGLFKAVELYDDFVLPVLLATLVGCLLLAGKGAASKWRESKK</sequence>
<keyword evidence="7 8" id="KW-0472">Membrane</keyword>
<comment type="caution">
    <text evidence="9">The sequence shown here is derived from an EMBL/GenBank/DDBJ whole genome shotgun (WGS) entry which is preliminary data.</text>
</comment>
<feature type="transmembrane region" description="Helical" evidence="8">
    <location>
        <begin position="265"/>
        <end position="285"/>
    </location>
</feature>
<reference evidence="10" key="1">
    <citation type="journal article" date="2019" name="Int. J. Syst. Evol. Microbiol.">
        <title>The Global Catalogue of Microorganisms (GCM) 10K type strain sequencing project: providing services to taxonomists for standard genome sequencing and annotation.</title>
        <authorList>
            <consortium name="The Broad Institute Genomics Platform"/>
            <consortium name="The Broad Institute Genome Sequencing Center for Infectious Disease"/>
            <person name="Wu L."/>
            <person name="Ma J."/>
        </authorList>
    </citation>
    <scope>NUCLEOTIDE SEQUENCE [LARGE SCALE GENOMIC DNA]</scope>
    <source>
        <strain evidence="10">KACC 11299</strain>
    </source>
</reference>
<feature type="transmembrane region" description="Helical" evidence="8">
    <location>
        <begin position="306"/>
        <end position="324"/>
    </location>
</feature>
<dbReference type="Pfam" id="PF03845">
    <property type="entry name" value="Spore_permease"/>
    <property type="match status" value="1"/>
</dbReference>
<gene>
    <name evidence="9" type="ORF">ACFPTP_11545</name>
</gene>
<dbReference type="InterPro" id="IPR004761">
    <property type="entry name" value="Spore_GerAB"/>
</dbReference>
<proteinExistence type="inferred from homology"/>
<feature type="transmembrane region" description="Helical" evidence="8">
    <location>
        <begin position="5"/>
        <end position="26"/>
    </location>
</feature>
<evidence type="ECO:0000256" key="2">
    <source>
        <dbReference type="ARBA" id="ARBA00007998"/>
    </source>
</evidence>
<protein>
    <submittedName>
        <fullName evidence="9">GerAB/ArcD/ProY family transporter</fullName>
    </submittedName>
</protein>
<feature type="transmembrane region" description="Helical" evidence="8">
    <location>
        <begin position="344"/>
        <end position="364"/>
    </location>
</feature>
<keyword evidence="6 8" id="KW-1133">Transmembrane helix</keyword>
<evidence type="ECO:0000256" key="6">
    <source>
        <dbReference type="ARBA" id="ARBA00022989"/>
    </source>
</evidence>
<feature type="transmembrane region" description="Helical" evidence="8">
    <location>
        <begin position="180"/>
        <end position="202"/>
    </location>
</feature>
<keyword evidence="5 8" id="KW-0812">Transmembrane</keyword>
<keyword evidence="3" id="KW-0813">Transport</keyword>
<accession>A0ABW0TZQ5</accession>
<feature type="transmembrane region" description="Helical" evidence="8">
    <location>
        <begin position="75"/>
        <end position="98"/>
    </location>
</feature>
<feature type="transmembrane region" description="Helical" evidence="8">
    <location>
        <begin position="32"/>
        <end position="55"/>
    </location>
</feature>
<dbReference type="Proteomes" id="UP001596071">
    <property type="component" value="Unassembled WGS sequence"/>
</dbReference>
<evidence type="ECO:0000256" key="3">
    <source>
        <dbReference type="ARBA" id="ARBA00022448"/>
    </source>
</evidence>
<dbReference type="PANTHER" id="PTHR34975">
    <property type="entry name" value="SPORE GERMINATION PROTEIN A2"/>
    <property type="match status" value="1"/>
</dbReference>
<feature type="transmembrane region" description="Helical" evidence="8">
    <location>
        <begin position="214"/>
        <end position="238"/>
    </location>
</feature>
<evidence type="ECO:0000256" key="4">
    <source>
        <dbReference type="ARBA" id="ARBA00022544"/>
    </source>
</evidence>
<comment type="subcellular location">
    <subcellularLocation>
        <location evidence="1">Membrane</location>
        <topology evidence="1">Multi-pass membrane protein</topology>
    </subcellularLocation>
</comment>
<evidence type="ECO:0000256" key="7">
    <source>
        <dbReference type="ARBA" id="ARBA00023136"/>
    </source>
</evidence>
<evidence type="ECO:0000313" key="9">
    <source>
        <dbReference type="EMBL" id="MFC5603856.1"/>
    </source>
</evidence>
<dbReference type="RefSeq" id="WP_381445004.1">
    <property type="nucleotide sequence ID" value="NZ_JBHSNP010000025.1"/>
</dbReference>